<dbReference type="Proteomes" id="UP000053097">
    <property type="component" value="Unassembled WGS sequence"/>
</dbReference>
<protein>
    <recommendedName>
        <fullName evidence="3">Reverse transcriptase domain-containing protein</fullName>
    </recommendedName>
</protein>
<dbReference type="EMBL" id="KK107180">
    <property type="protein sequence ID" value="EZA56040.1"/>
    <property type="molecule type" value="Genomic_DNA"/>
</dbReference>
<organism evidence="1 2">
    <name type="scientific">Ooceraea biroi</name>
    <name type="common">Clonal raider ant</name>
    <name type="synonym">Cerapachys biroi</name>
    <dbReference type="NCBI Taxonomy" id="2015173"/>
    <lineage>
        <taxon>Eukaryota</taxon>
        <taxon>Metazoa</taxon>
        <taxon>Ecdysozoa</taxon>
        <taxon>Arthropoda</taxon>
        <taxon>Hexapoda</taxon>
        <taxon>Insecta</taxon>
        <taxon>Pterygota</taxon>
        <taxon>Neoptera</taxon>
        <taxon>Endopterygota</taxon>
        <taxon>Hymenoptera</taxon>
        <taxon>Apocrita</taxon>
        <taxon>Aculeata</taxon>
        <taxon>Formicoidea</taxon>
        <taxon>Formicidae</taxon>
        <taxon>Dorylinae</taxon>
        <taxon>Ooceraea</taxon>
    </lineage>
</organism>
<proteinExistence type="predicted"/>
<name>A0A026WJ38_OOCBI</name>
<reference evidence="1 2" key="1">
    <citation type="journal article" date="2014" name="Curr. Biol.">
        <title>The genome of the clonal raider ant Cerapachys biroi.</title>
        <authorList>
            <person name="Oxley P.R."/>
            <person name="Ji L."/>
            <person name="Fetter-Pruneda I."/>
            <person name="McKenzie S.K."/>
            <person name="Li C."/>
            <person name="Hu H."/>
            <person name="Zhang G."/>
            <person name="Kronauer D.J."/>
        </authorList>
    </citation>
    <scope>NUCLEOTIDE SEQUENCE [LARGE SCALE GENOMIC DNA]</scope>
</reference>
<sequence>MLSLGDKFGLPINSTQKTDRMNSTLGITKNFEVMAYRLSDEVLNATRNAIVNMLQNYLLSTNGNLPRCYGVPKIHKPGCLLRIIVSTNDSPLYNLASYLNKILKDSISKPDSFVKDSWSFVDRMKNVSVCPNGLFVSFDATSLFTNIPKELVIKGIEKRWTMISNDKLMTTFDIFNSYHPRLKFTYEVEENGSISFLDTRITNDNGTIITNWYRKPTYIFQRSKAGSPLKLKSDQSVVSKHRLTFNHEFDWSDPDVLHRDAFNRRREIAEMYFIKKQDRPVNLQKDTDSLP</sequence>
<feature type="non-terminal residue" evidence="1">
    <location>
        <position position="291"/>
    </location>
</feature>
<keyword evidence="2" id="KW-1185">Reference proteome</keyword>
<accession>A0A026WJ38</accession>
<evidence type="ECO:0008006" key="3">
    <source>
        <dbReference type="Google" id="ProtNLM"/>
    </source>
</evidence>
<dbReference type="PANTHER" id="PTHR21301:SF10">
    <property type="entry name" value="REVERSE TRANSCRIPTASE DOMAIN-CONTAINING PROTEIN"/>
    <property type="match status" value="1"/>
</dbReference>
<dbReference type="OrthoDB" id="10034600at2759"/>
<evidence type="ECO:0000313" key="1">
    <source>
        <dbReference type="EMBL" id="EZA56040.1"/>
    </source>
</evidence>
<dbReference type="PANTHER" id="PTHR21301">
    <property type="entry name" value="REVERSE TRANSCRIPTASE"/>
    <property type="match status" value="1"/>
</dbReference>
<evidence type="ECO:0000313" key="2">
    <source>
        <dbReference type="Proteomes" id="UP000053097"/>
    </source>
</evidence>
<dbReference type="AlphaFoldDB" id="A0A026WJ38"/>
<gene>
    <name evidence="1" type="ORF">X777_04043</name>
</gene>